<feature type="transmembrane region" description="Helical" evidence="1">
    <location>
        <begin position="58"/>
        <end position="80"/>
    </location>
</feature>
<comment type="caution">
    <text evidence="2">The sequence shown here is derived from an EMBL/GenBank/DDBJ whole genome shotgun (WGS) entry which is preliminary data.</text>
</comment>
<dbReference type="Proteomes" id="UP000054630">
    <property type="component" value="Unassembled WGS sequence"/>
</dbReference>
<evidence type="ECO:0000313" key="2">
    <source>
        <dbReference type="EMBL" id="KRX21491.1"/>
    </source>
</evidence>
<evidence type="ECO:0000313" key="3">
    <source>
        <dbReference type="Proteomes" id="UP000054630"/>
    </source>
</evidence>
<dbReference type="OrthoDB" id="5921740at2759"/>
<keyword evidence="1" id="KW-1133">Transmembrane helix</keyword>
<dbReference type="AlphaFoldDB" id="A0A0V0S3Y6"/>
<keyword evidence="1" id="KW-0472">Membrane</keyword>
<name>A0A0V0S3Y6_9BILA</name>
<protein>
    <submittedName>
        <fullName evidence="2">Uncharacterized protein</fullName>
    </submittedName>
</protein>
<dbReference type="EMBL" id="JYDL01000039">
    <property type="protein sequence ID" value="KRX21491.1"/>
    <property type="molecule type" value="Genomic_DNA"/>
</dbReference>
<proteinExistence type="predicted"/>
<evidence type="ECO:0000256" key="1">
    <source>
        <dbReference type="SAM" id="Phobius"/>
    </source>
</evidence>
<accession>A0A0V0S3Y6</accession>
<gene>
    <name evidence="2" type="ORF">T07_15024</name>
</gene>
<keyword evidence="3" id="KW-1185">Reference proteome</keyword>
<reference evidence="2 3" key="1">
    <citation type="submission" date="2015-01" db="EMBL/GenBank/DDBJ databases">
        <title>Evolution of Trichinella species and genotypes.</title>
        <authorList>
            <person name="Korhonen P.K."/>
            <person name="Edoardo P."/>
            <person name="Giuseppe L.R."/>
            <person name="Gasser R.B."/>
        </authorList>
    </citation>
    <scope>NUCLEOTIDE SEQUENCE [LARGE SCALE GENOMIC DNA]</scope>
    <source>
        <strain evidence="2">ISS37</strain>
    </source>
</reference>
<organism evidence="2 3">
    <name type="scientific">Trichinella nelsoni</name>
    <dbReference type="NCBI Taxonomy" id="6336"/>
    <lineage>
        <taxon>Eukaryota</taxon>
        <taxon>Metazoa</taxon>
        <taxon>Ecdysozoa</taxon>
        <taxon>Nematoda</taxon>
        <taxon>Enoplea</taxon>
        <taxon>Dorylaimia</taxon>
        <taxon>Trichinellida</taxon>
        <taxon>Trichinellidae</taxon>
        <taxon>Trichinella</taxon>
    </lineage>
</organism>
<sequence>MQVKTVVQRQSCNVTGRIKCWMLTAGGPNAASSHVSHSDTIQHPLTNRMAITIGRMTLTVISAVFLVVKQSWGTLVVVIIDHRQGQWNLERQLLNESAL</sequence>
<keyword evidence="1" id="KW-0812">Transmembrane</keyword>